<comment type="caution">
    <text evidence="1">The sequence shown here is derived from an EMBL/GenBank/DDBJ whole genome shotgun (WGS) entry which is preliminary data.</text>
</comment>
<gene>
    <name evidence="1" type="ORF">E0H31_22880</name>
</gene>
<name>A0A8G2IXD4_RHILV</name>
<organism evidence="1 2">
    <name type="scientific">Rhizobium leguminosarum bv. viciae</name>
    <dbReference type="NCBI Taxonomy" id="387"/>
    <lineage>
        <taxon>Bacteria</taxon>
        <taxon>Pseudomonadati</taxon>
        <taxon>Pseudomonadota</taxon>
        <taxon>Alphaproteobacteria</taxon>
        <taxon>Hyphomicrobiales</taxon>
        <taxon>Rhizobiaceae</taxon>
        <taxon>Rhizobium/Agrobacterium group</taxon>
        <taxon>Rhizobium</taxon>
    </lineage>
</organism>
<dbReference type="AlphaFoldDB" id="A0A8G2IXD4"/>
<evidence type="ECO:0000313" key="1">
    <source>
        <dbReference type="EMBL" id="TBX89683.1"/>
    </source>
</evidence>
<dbReference type="Proteomes" id="UP000291866">
    <property type="component" value="Unassembled WGS sequence"/>
</dbReference>
<evidence type="ECO:0000313" key="2">
    <source>
        <dbReference type="Proteomes" id="UP000291866"/>
    </source>
</evidence>
<proteinExistence type="predicted"/>
<dbReference type="EMBL" id="SJLU01000012">
    <property type="protein sequence ID" value="TBX89683.1"/>
    <property type="molecule type" value="Genomic_DNA"/>
</dbReference>
<protein>
    <submittedName>
        <fullName evidence="1">Uncharacterized protein</fullName>
    </submittedName>
</protein>
<accession>A0A8G2IXD4</accession>
<reference evidence="1 2" key="1">
    <citation type="submission" date="2019-02" db="EMBL/GenBank/DDBJ databases">
        <title>The competitiveness to form nodules shapes the capacities of Rhizobium leguminosarum sv viciae communities to promote symbiosis with specific hosts.</title>
        <authorList>
            <person name="Boivin S."/>
            <person name="Lepetit M."/>
        </authorList>
    </citation>
    <scope>NUCLEOTIDE SEQUENCE [LARGE SCALE GENOMIC DNA]</scope>
    <source>
        <strain evidence="1 2">SPF4F3</strain>
    </source>
</reference>
<sequence>MGFELVHNFIGSRIVAYGPGLFPFVENKLSLQSYVTGAELANALINDCSWPVGDSLPNLHTNGGLERDRTGVG</sequence>